<reference evidence="4" key="1">
    <citation type="journal article" date="2013" name="Genetics">
        <title>The draft genome and transcriptome of Panagrellus redivivus are shaped by the harsh demands of a free-living lifestyle.</title>
        <authorList>
            <person name="Srinivasan J."/>
            <person name="Dillman A.R."/>
            <person name="Macchietto M.G."/>
            <person name="Heikkinen L."/>
            <person name="Lakso M."/>
            <person name="Fracchia K.M."/>
            <person name="Antoshechkin I."/>
            <person name="Mortazavi A."/>
            <person name="Wong G."/>
            <person name="Sternberg P.W."/>
        </authorList>
    </citation>
    <scope>NUCLEOTIDE SEQUENCE [LARGE SCALE GENOMIC DNA]</scope>
    <source>
        <strain evidence="4">MT8872</strain>
    </source>
</reference>
<dbReference type="WBParaSite" id="Pan_g3803.t1">
    <property type="protein sequence ID" value="Pan_g3803.t1"/>
    <property type="gene ID" value="Pan_g3803"/>
</dbReference>
<dbReference type="PANTHER" id="PTHR12436">
    <property type="entry name" value="80 KDA MCM3-ASSOCIATED PROTEIN"/>
    <property type="match status" value="1"/>
</dbReference>
<name>A0A7E4VX12_PANRE</name>
<feature type="compositionally biased region" description="Low complexity" evidence="2">
    <location>
        <begin position="14"/>
        <end position="27"/>
    </location>
</feature>
<dbReference type="Proteomes" id="UP000492821">
    <property type="component" value="Unassembled WGS sequence"/>
</dbReference>
<dbReference type="GO" id="GO:0005737">
    <property type="term" value="C:cytoplasm"/>
    <property type="evidence" value="ECO:0007669"/>
    <property type="project" value="TreeGrafter"/>
</dbReference>
<keyword evidence="1" id="KW-0175">Coiled coil</keyword>
<evidence type="ECO:0000256" key="2">
    <source>
        <dbReference type="SAM" id="MobiDB-lite"/>
    </source>
</evidence>
<evidence type="ECO:0000313" key="4">
    <source>
        <dbReference type="Proteomes" id="UP000492821"/>
    </source>
</evidence>
<proteinExistence type="predicted"/>
<dbReference type="GO" id="GO:0006406">
    <property type="term" value="P:mRNA export from nucleus"/>
    <property type="evidence" value="ECO:0007669"/>
    <property type="project" value="TreeGrafter"/>
</dbReference>
<evidence type="ECO:0000256" key="1">
    <source>
        <dbReference type="SAM" id="Coils"/>
    </source>
</evidence>
<feature type="region of interest" description="Disordered" evidence="2">
    <location>
        <begin position="676"/>
        <end position="695"/>
    </location>
</feature>
<dbReference type="AlphaFoldDB" id="A0A7E4VX12"/>
<evidence type="ECO:0000313" key="5">
    <source>
        <dbReference type="WBParaSite" id="Pan_g3803.t1"/>
    </source>
</evidence>
<accession>A0A7E4VX12</accession>
<dbReference type="PANTHER" id="PTHR12436:SF3">
    <property type="entry name" value="GERMINAL-CENTER ASSOCIATED NUCLEAR PROTEIN"/>
    <property type="match status" value="1"/>
</dbReference>
<reference evidence="5" key="2">
    <citation type="submission" date="2020-10" db="UniProtKB">
        <authorList>
            <consortium name="WormBaseParasite"/>
        </authorList>
    </citation>
    <scope>IDENTIFICATION</scope>
</reference>
<feature type="domain" description="SAC3/GANP/THP3 conserved" evidence="3">
    <location>
        <begin position="176"/>
        <end position="464"/>
    </location>
</feature>
<sequence>MSSSGPRRSVFFGKQSGSSKDSKSLFSKSRKSTTVAAASARLAERNPSSYPGLTRNARNPGGKSSRMAIPRDDGDGGDDVVERAPKIGQLRAIFQENLKEGLKKTRRRTIDNEEGVAEMSKGAVAAQLSRLINKKCPDFADKYRILHERDLLLNQARIKNYNVNAKNTVIGTLTEMCPEKERYSRLMQRTVNFYEHDNDGTFNPDKAVKDYSRSAADQDLPLPHEMRPIATLQLTMDYLISNVVRDVPENASDIVRWYEFLWTRTRAIRKDLTQQQLVDEQVVDLIEKCVRFHIYAGYQLSPLDATSFDQRMNIENLNKCLQSLRHCFDDLAHKNICTPNEAEFRAYDILLNLTDSNVFNQASKLRPEVINDPLVKNALDITLAVHNENFARFFLLVAHTDTPFLQACLCHAHFNSFREKMLLAAGGANFGSKSVILGTLTPYFAFTDEQECLKFLTDHKCVVKESRAERTIVDLGPASGIPESDMASAHTVIVNSKLKSTVAELIKHGPVTYVAPPKATNSFDDQDRYTGDPVLETFFAEVNAENGYEQPPRPARETRPATDFSFGQSVSKPPFGGASNVFGNKTLFKPGYGEDPNEPVATKLFVPSKKQSAFGGAIGSFDAEKTAERPPLPPGFPSFKPQDVPSTAAAKMASNLLAPPAIAPVANASLPKPVAFAPVQPPKPPSPPPGPSQAELEAIAKKKADEERRQRELEAEKRKQLKNVVAGRLADQLFASAVEKVLNKSLESAVKFSRDEKKRRLRLARRAAHDIVTLIIDARVTALAEDACVHARRRWRRIQVIADNLRRIRSNQRATECIKLWRWFARHQREIRAMRTFKDAFKNPRYDGIVGAAKHANRSYAPRVSDVDITKMKFLTVARWRAERLGRSCIKQWREFVARKKLQRYEEIRAQAERDANANITLPTNMMQKRNELHRPLVPLFNRKRPSYPTSPISSHSKRSFRMMTSTPLLSHEYLNSSLPAFDVSPVINVRYGSSATTDIGSRATSRTGSESENMRLSELKSAVDGISVALREAKEKSDDFLRRYSHYLP</sequence>
<feature type="coiled-coil region" evidence="1">
    <location>
        <begin position="696"/>
        <end position="724"/>
    </location>
</feature>
<feature type="compositionally biased region" description="Pro residues" evidence="2">
    <location>
        <begin position="679"/>
        <end position="691"/>
    </location>
</feature>
<dbReference type="InterPro" id="IPR005062">
    <property type="entry name" value="SAC3/GANP/THP3_conserved"/>
</dbReference>
<protein>
    <submittedName>
        <fullName evidence="5">SAC3_GANP domain-containing protein</fullName>
    </submittedName>
</protein>
<evidence type="ECO:0000259" key="3">
    <source>
        <dbReference type="Pfam" id="PF03399"/>
    </source>
</evidence>
<dbReference type="Gene3D" id="1.25.40.990">
    <property type="match status" value="1"/>
</dbReference>
<dbReference type="GO" id="GO:0070390">
    <property type="term" value="C:transcription export complex 2"/>
    <property type="evidence" value="ECO:0007669"/>
    <property type="project" value="TreeGrafter"/>
</dbReference>
<organism evidence="4 5">
    <name type="scientific">Panagrellus redivivus</name>
    <name type="common">Microworm</name>
    <dbReference type="NCBI Taxonomy" id="6233"/>
    <lineage>
        <taxon>Eukaryota</taxon>
        <taxon>Metazoa</taxon>
        <taxon>Ecdysozoa</taxon>
        <taxon>Nematoda</taxon>
        <taxon>Chromadorea</taxon>
        <taxon>Rhabditida</taxon>
        <taxon>Tylenchina</taxon>
        <taxon>Panagrolaimomorpha</taxon>
        <taxon>Panagrolaimoidea</taxon>
        <taxon>Panagrolaimidae</taxon>
        <taxon>Panagrellus</taxon>
    </lineage>
</organism>
<keyword evidence="4" id="KW-1185">Reference proteome</keyword>
<feature type="compositionally biased region" description="Basic and acidic residues" evidence="2">
    <location>
        <begin position="69"/>
        <end position="79"/>
    </location>
</feature>
<dbReference type="InterPro" id="IPR045107">
    <property type="entry name" value="SAC3/GANP/THP3"/>
</dbReference>
<feature type="region of interest" description="Disordered" evidence="2">
    <location>
        <begin position="624"/>
        <end position="647"/>
    </location>
</feature>
<feature type="region of interest" description="Disordered" evidence="2">
    <location>
        <begin position="1"/>
        <end position="79"/>
    </location>
</feature>
<dbReference type="Pfam" id="PF03399">
    <property type="entry name" value="SAC3_GANP"/>
    <property type="match status" value="1"/>
</dbReference>